<evidence type="ECO:0000313" key="2">
    <source>
        <dbReference type="EMBL" id="VDP06417.1"/>
    </source>
</evidence>
<evidence type="ECO:0000313" key="3">
    <source>
        <dbReference type="Proteomes" id="UP000270296"/>
    </source>
</evidence>
<reference evidence="4" key="1">
    <citation type="submission" date="2016-06" db="UniProtKB">
        <authorList>
            <consortium name="WormBaseParasite"/>
        </authorList>
    </citation>
    <scope>IDENTIFICATION</scope>
</reference>
<dbReference type="WBParaSite" id="SBAD_0000536501-mRNA-1">
    <property type="protein sequence ID" value="SBAD_0000536501-mRNA-1"/>
    <property type="gene ID" value="SBAD_0000536501"/>
</dbReference>
<keyword evidence="1" id="KW-0732">Signal</keyword>
<organism evidence="4">
    <name type="scientific">Soboliphyme baturini</name>
    <dbReference type="NCBI Taxonomy" id="241478"/>
    <lineage>
        <taxon>Eukaryota</taxon>
        <taxon>Metazoa</taxon>
        <taxon>Ecdysozoa</taxon>
        <taxon>Nematoda</taxon>
        <taxon>Enoplea</taxon>
        <taxon>Dorylaimia</taxon>
        <taxon>Dioctophymatida</taxon>
        <taxon>Dioctophymatoidea</taxon>
        <taxon>Soboliphymatidae</taxon>
        <taxon>Soboliphyme</taxon>
    </lineage>
</organism>
<accession>A0A183INF9</accession>
<proteinExistence type="predicted"/>
<reference evidence="2 3" key="2">
    <citation type="submission" date="2018-11" db="EMBL/GenBank/DDBJ databases">
        <authorList>
            <consortium name="Pathogen Informatics"/>
        </authorList>
    </citation>
    <scope>NUCLEOTIDE SEQUENCE [LARGE SCALE GENOMIC DNA]</scope>
</reference>
<name>A0A183INF9_9BILA</name>
<dbReference type="Proteomes" id="UP000270296">
    <property type="component" value="Unassembled WGS sequence"/>
</dbReference>
<evidence type="ECO:0000313" key="4">
    <source>
        <dbReference type="WBParaSite" id="SBAD_0000536501-mRNA-1"/>
    </source>
</evidence>
<gene>
    <name evidence="2" type="ORF">SBAD_LOCUS5155</name>
</gene>
<feature type="chain" id="PRO_5043140117" evidence="1">
    <location>
        <begin position="25"/>
        <end position="92"/>
    </location>
</feature>
<evidence type="ECO:0000256" key="1">
    <source>
        <dbReference type="SAM" id="SignalP"/>
    </source>
</evidence>
<keyword evidence="3" id="KW-1185">Reference proteome</keyword>
<feature type="signal peptide" evidence="1">
    <location>
        <begin position="1"/>
        <end position="24"/>
    </location>
</feature>
<dbReference type="AlphaFoldDB" id="A0A183INF9"/>
<protein>
    <submittedName>
        <fullName evidence="4">Secreted protein</fullName>
    </submittedName>
</protein>
<sequence length="92" mass="10178">MFGFPMALLVVSLIAGRMMVVADALMIQVNCSTVPNELSELEAAKVAELMLSKKFSLMIEFVQLMHTRGTLFSVFAGKNKVFELYSTGLKGW</sequence>
<dbReference type="EMBL" id="UZAM01008787">
    <property type="protein sequence ID" value="VDP06417.1"/>
    <property type="molecule type" value="Genomic_DNA"/>
</dbReference>